<name>A0A6A4RW00_SCOMX</name>
<evidence type="ECO:0000313" key="2">
    <source>
        <dbReference type="Proteomes" id="UP000438429"/>
    </source>
</evidence>
<proteinExistence type="predicted"/>
<evidence type="ECO:0000313" key="1">
    <source>
        <dbReference type="EMBL" id="KAF0026223.1"/>
    </source>
</evidence>
<protein>
    <submittedName>
        <fullName evidence="1">Uncharacterized protein</fullName>
    </submittedName>
</protein>
<dbReference type="Gene3D" id="3.90.79.10">
    <property type="entry name" value="Nucleoside Triphosphate Pyrophosphohydrolase"/>
    <property type="match status" value="1"/>
</dbReference>
<sequence length="385" mass="43267">MVQILARLEEQVVTRVSVLTTVAPESVTFHTALWERGHDAASCGFHPCVICRFFPPLQMCPMKKRSSSPLYRYISSHRKYLTNFFMLCHQVVLSTQALQRIMDNLTSQGHATSTTADETADTLTNVSETEVGFHVNARQPHYPDSKLTRFPVPEEKVPWEVSFSLYMPAYYASEDSGDHVDGSESEALDDYSQRDSDRSVLEYLAVWDESRGTLTLPGGPVKSADHLPVMLKRTMGKTLYEKITAKVSEGTKVPFDSVSLSVSPENVTEHLLPRTILKLTLMNSWILTCSCCATALQVSEGYVDDCRNTDNAWVENTVLNIHLDRTSQVMVDINNMVVSGHGSLQWQERQRQGKRRAPTLLFFLLLRDAANSTTKRTRGINVVSD</sequence>
<dbReference type="GO" id="GO:0047631">
    <property type="term" value="F:ADP-ribose diphosphatase activity"/>
    <property type="evidence" value="ECO:0007669"/>
    <property type="project" value="InterPro"/>
</dbReference>
<dbReference type="PANTHER" id="PTHR13030:SF8">
    <property type="entry name" value="ADP-RIBOSE PYROPHOSPHATASE, MITOCHONDRIAL"/>
    <property type="match status" value="1"/>
</dbReference>
<organism evidence="1 2">
    <name type="scientific">Scophthalmus maximus</name>
    <name type="common">Turbot</name>
    <name type="synonym">Psetta maxima</name>
    <dbReference type="NCBI Taxonomy" id="52904"/>
    <lineage>
        <taxon>Eukaryota</taxon>
        <taxon>Metazoa</taxon>
        <taxon>Chordata</taxon>
        <taxon>Craniata</taxon>
        <taxon>Vertebrata</taxon>
        <taxon>Euteleostomi</taxon>
        <taxon>Actinopterygii</taxon>
        <taxon>Neopterygii</taxon>
        <taxon>Teleostei</taxon>
        <taxon>Neoteleostei</taxon>
        <taxon>Acanthomorphata</taxon>
        <taxon>Carangaria</taxon>
        <taxon>Pleuronectiformes</taxon>
        <taxon>Pleuronectoidei</taxon>
        <taxon>Scophthalmidae</taxon>
        <taxon>Scophthalmus</taxon>
    </lineage>
</organism>
<dbReference type="InterPro" id="IPR039989">
    <property type="entry name" value="NUDT9"/>
</dbReference>
<reference evidence="1 2" key="1">
    <citation type="submission" date="2019-06" db="EMBL/GenBank/DDBJ databases">
        <title>Draft genomes of female and male turbot (Scophthalmus maximus).</title>
        <authorList>
            <person name="Xu H."/>
            <person name="Xu X.-W."/>
            <person name="Shao C."/>
            <person name="Chen S."/>
        </authorList>
    </citation>
    <scope>NUCLEOTIDE SEQUENCE [LARGE SCALE GENOMIC DNA]</scope>
    <source>
        <strain evidence="1">Ysfricsl-2016a</strain>
        <tissue evidence="1">Blood</tissue>
    </source>
</reference>
<comment type="caution">
    <text evidence="1">The sequence shown here is derived from an EMBL/GenBank/DDBJ whole genome shotgun (WGS) entry which is preliminary data.</text>
</comment>
<dbReference type="PANTHER" id="PTHR13030">
    <property type="entry name" value="NUDIX HYDROLASE"/>
    <property type="match status" value="1"/>
</dbReference>
<dbReference type="EMBL" id="VEVO01000019">
    <property type="protein sequence ID" value="KAF0026223.1"/>
    <property type="molecule type" value="Genomic_DNA"/>
</dbReference>
<accession>A0A6A4RW00</accession>
<dbReference type="Proteomes" id="UP000438429">
    <property type="component" value="Unassembled WGS sequence"/>
</dbReference>
<dbReference type="InterPro" id="IPR015797">
    <property type="entry name" value="NUDIX_hydrolase-like_dom_sf"/>
</dbReference>
<dbReference type="SUPFAM" id="SSF55811">
    <property type="entry name" value="Nudix"/>
    <property type="match status" value="1"/>
</dbReference>
<gene>
    <name evidence="1" type="ORF">F2P81_020960</name>
</gene>
<dbReference type="AlphaFoldDB" id="A0A6A4RW00"/>